<dbReference type="AlphaFoldDB" id="A0AAE1PUZ3"/>
<dbReference type="InterPro" id="IPR036249">
    <property type="entry name" value="Thioredoxin-like_sf"/>
</dbReference>
<dbReference type="InterPro" id="IPR011893">
    <property type="entry name" value="Selenoprotein_Rdx-typ"/>
</dbReference>
<organism evidence="2 3">
    <name type="scientific">Petrolisthes manimaculis</name>
    <dbReference type="NCBI Taxonomy" id="1843537"/>
    <lineage>
        <taxon>Eukaryota</taxon>
        <taxon>Metazoa</taxon>
        <taxon>Ecdysozoa</taxon>
        <taxon>Arthropoda</taxon>
        <taxon>Crustacea</taxon>
        <taxon>Multicrustacea</taxon>
        <taxon>Malacostraca</taxon>
        <taxon>Eumalacostraca</taxon>
        <taxon>Eucarida</taxon>
        <taxon>Decapoda</taxon>
        <taxon>Pleocyemata</taxon>
        <taxon>Anomura</taxon>
        <taxon>Galatheoidea</taxon>
        <taxon>Porcellanidae</taxon>
        <taxon>Petrolisthes</taxon>
    </lineage>
</organism>
<name>A0AAE1PUZ3_9EUCA</name>
<proteinExistence type="predicted"/>
<evidence type="ECO:0000313" key="3">
    <source>
        <dbReference type="Proteomes" id="UP001292094"/>
    </source>
</evidence>
<evidence type="ECO:0000313" key="2">
    <source>
        <dbReference type="EMBL" id="KAK4314020.1"/>
    </source>
</evidence>
<sequence length="74" mass="7835">MAGLIKAKVPQAEVTGFVGRRSSFEVTVNETVIHSKLERGGFPEFTEVVEIVAAAEAGGSIKKVDKVQSSCTVL</sequence>
<dbReference type="EMBL" id="JAWZYT010001249">
    <property type="protein sequence ID" value="KAK4314020.1"/>
    <property type="molecule type" value="Genomic_DNA"/>
</dbReference>
<accession>A0AAE1PUZ3</accession>
<dbReference type="Proteomes" id="UP001292094">
    <property type="component" value="Unassembled WGS sequence"/>
</dbReference>
<reference evidence="2" key="1">
    <citation type="submission" date="2023-11" db="EMBL/GenBank/DDBJ databases">
        <title>Genome assemblies of two species of porcelain crab, Petrolisthes cinctipes and Petrolisthes manimaculis (Anomura: Porcellanidae).</title>
        <authorList>
            <person name="Angst P."/>
        </authorList>
    </citation>
    <scope>NUCLEOTIDE SEQUENCE</scope>
    <source>
        <strain evidence="2">PB745_02</strain>
        <tissue evidence="2">Gill</tissue>
    </source>
</reference>
<dbReference type="Pfam" id="PF10262">
    <property type="entry name" value="Rdx"/>
    <property type="match status" value="1"/>
</dbReference>
<gene>
    <name evidence="2" type="ORF">Pmani_014683</name>
</gene>
<keyword evidence="1" id="KW-0676">Redox-active center</keyword>
<keyword evidence="3" id="KW-1185">Reference proteome</keyword>
<evidence type="ECO:0000256" key="1">
    <source>
        <dbReference type="ARBA" id="ARBA00023284"/>
    </source>
</evidence>
<dbReference type="SUPFAM" id="SSF52833">
    <property type="entry name" value="Thioredoxin-like"/>
    <property type="match status" value="1"/>
</dbReference>
<protein>
    <recommendedName>
        <fullName evidence="4">Selenoprotein</fullName>
    </recommendedName>
</protein>
<dbReference type="NCBIfam" id="TIGR02174">
    <property type="entry name" value="CXXU_selWTH"/>
    <property type="match status" value="1"/>
</dbReference>
<evidence type="ECO:0008006" key="4">
    <source>
        <dbReference type="Google" id="ProtNLM"/>
    </source>
</evidence>
<dbReference type="Gene3D" id="3.40.30.10">
    <property type="entry name" value="Glutaredoxin"/>
    <property type="match status" value="1"/>
</dbReference>
<comment type="caution">
    <text evidence="2">The sequence shown here is derived from an EMBL/GenBank/DDBJ whole genome shotgun (WGS) entry which is preliminary data.</text>
</comment>